<dbReference type="PROSITE" id="PS51257">
    <property type="entry name" value="PROKAR_LIPOPROTEIN"/>
    <property type="match status" value="1"/>
</dbReference>
<comment type="caution">
    <text evidence="2">The sequence shown here is derived from an EMBL/GenBank/DDBJ whole genome shotgun (WGS) entry which is preliminary data.</text>
</comment>
<gene>
    <name evidence="2" type="ORF">Rhal01_00998</name>
</gene>
<name>A0ABP9UWJ3_9BACT</name>
<dbReference type="EMBL" id="BAABRL010000002">
    <property type="protein sequence ID" value="GAA5494834.1"/>
    <property type="molecule type" value="Genomic_DNA"/>
</dbReference>
<reference evidence="2 3" key="1">
    <citation type="submission" date="2024-02" db="EMBL/GenBank/DDBJ databases">
        <title>Rubritalea halochordaticola NBRC 107102.</title>
        <authorList>
            <person name="Ichikawa N."/>
            <person name="Katano-Makiyama Y."/>
            <person name="Hidaka K."/>
        </authorList>
    </citation>
    <scope>NUCLEOTIDE SEQUENCE [LARGE SCALE GENOMIC DNA]</scope>
    <source>
        <strain evidence="2 3">NBRC 107102</strain>
    </source>
</reference>
<sequence>MKKSLPILLAACAAATTSCSSIVSKSEYPVTFQSTTPNVKFTVKDTNGDTIHSANTPATVNLRASNGYFKKAKYTVDFQKRNHKETKELSAKIDPWYGGNVIFGGLIGLIIVDPATGAMYKLDDKVQSTL</sequence>
<proteinExistence type="predicted"/>
<accession>A0ABP9UWJ3</accession>
<evidence type="ECO:0008006" key="4">
    <source>
        <dbReference type="Google" id="ProtNLM"/>
    </source>
</evidence>
<keyword evidence="3" id="KW-1185">Reference proteome</keyword>
<feature type="signal peptide" evidence="1">
    <location>
        <begin position="1"/>
        <end position="20"/>
    </location>
</feature>
<feature type="chain" id="PRO_5046022467" description="Lipoprotein" evidence="1">
    <location>
        <begin position="21"/>
        <end position="130"/>
    </location>
</feature>
<keyword evidence="1" id="KW-0732">Signal</keyword>
<evidence type="ECO:0000313" key="3">
    <source>
        <dbReference type="Proteomes" id="UP001424741"/>
    </source>
</evidence>
<protein>
    <recommendedName>
        <fullName evidence="4">Lipoprotein</fullName>
    </recommendedName>
</protein>
<dbReference type="RefSeq" id="WP_346187722.1">
    <property type="nucleotide sequence ID" value="NZ_BAABRL010000002.1"/>
</dbReference>
<organism evidence="2 3">
    <name type="scientific">Rubritalea halochordaticola</name>
    <dbReference type="NCBI Taxonomy" id="714537"/>
    <lineage>
        <taxon>Bacteria</taxon>
        <taxon>Pseudomonadati</taxon>
        <taxon>Verrucomicrobiota</taxon>
        <taxon>Verrucomicrobiia</taxon>
        <taxon>Verrucomicrobiales</taxon>
        <taxon>Rubritaleaceae</taxon>
        <taxon>Rubritalea</taxon>
    </lineage>
</organism>
<evidence type="ECO:0000313" key="2">
    <source>
        <dbReference type="EMBL" id="GAA5494834.1"/>
    </source>
</evidence>
<dbReference type="Proteomes" id="UP001424741">
    <property type="component" value="Unassembled WGS sequence"/>
</dbReference>
<evidence type="ECO:0000256" key="1">
    <source>
        <dbReference type="SAM" id="SignalP"/>
    </source>
</evidence>